<dbReference type="Pfam" id="PF25596">
    <property type="entry name" value="CPSase_L_D1"/>
    <property type="match status" value="2"/>
</dbReference>
<feature type="domain" description="ATP-grasp" evidence="22">
    <location>
        <begin position="194"/>
        <end position="386"/>
    </location>
</feature>
<dbReference type="InterPro" id="IPR016185">
    <property type="entry name" value="PreATP-grasp_dom_sf"/>
</dbReference>
<keyword evidence="12" id="KW-0464">Manganese</keyword>
<keyword evidence="25" id="KW-1185">Reference proteome</keyword>
<dbReference type="SUPFAM" id="SSF48108">
    <property type="entry name" value="Carbamoyl phosphate synthetase, large subunit connection domain"/>
    <property type="match status" value="1"/>
</dbReference>
<dbReference type="FunFam" id="3.30.1490.20:FF:000001">
    <property type="entry name" value="Carbamoyl-phosphate synthase large chain"/>
    <property type="match status" value="1"/>
</dbReference>
<dbReference type="EC" id="6.3.4.16" evidence="14"/>
<protein>
    <recommendedName>
        <fullName evidence="20">Carbamoyl phosphate synthase arginine-specific large chain, mitochondrial</fullName>
        <ecNumber evidence="14">6.3.4.16</ecNumber>
        <ecNumber evidence="5">6.3.5.5</ecNumber>
    </recommendedName>
    <alternativeName>
        <fullName evidence="16">Ammonium-dependent carbamoyl phosphate synthetase</fullName>
    </alternativeName>
    <alternativeName>
        <fullName evidence="15">Arginine-specific carbamoyl phosphate synthetase, ammonia chain</fullName>
    </alternativeName>
    <alternativeName>
        <fullName evidence="17">Glutamine-dependent carbamoyl phosphate synthetase</fullName>
    </alternativeName>
</protein>
<dbReference type="PROSITE" id="PS00867">
    <property type="entry name" value="CPSASE_2"/>
    <property type="match status" value="2"/>
</dbReference>
<evidence type="ECO:0000256" key="9">
    <source>
        <dbReference type="ARBA" id="ARBA00022741"/>
    </source>
</evidence>
<dbReference type="GO" id="GO:0005524">
    <property type="term" value="F:ATP binding"/>
    <property type="evidence" value="ECO:0007669"/>
    <property type="project" value="UniProtKB-UniRule"/>
</dbReference>
<dbReference type="FunFam" id="3.40.50.20:FF:000067">
    <property type="entry name" value="Carbamoyl-phosphate synthetase 2, aspartate transcarbamylase, and dihydroorotase"/>
    <property type="match status" value="1"/>
</dbReference>
<evidence type="ECO:0000256" key="6">
    <source>
        <dbReference type="ARBA" id="ARBA00022598"/>
    </source>
</evidence>
<evidence type="ECO:0000313" key="24">
    <source>
        <dbReference type="EMBL" id="EHL03360.1"/>
    </source>
</evidence>
<evidence type="ECO:0000256" key="7">
    <source>
        <dbReference type="ARBA" id="ARBA00022723"/>
    </source>
</evidence>
<evidence type="ECO:0000259" key="23">
    <source>
        <dbReference type="PROSITE" id="PS51855"/>
    </source>
</evidence>
<dbReference type="InterPro" id="IPR011607">
    <property type="entry name" value="MGS-like_dom"/>
</dbReference>
<dbReference type="SUPFAM" id="SSF52335">
    <property type="entry name" value="Methylglyoxal synthase-like"/>
    <property type="match status" value="1"/>
</dbReference>
<evidence type="ECO:0000256" key="15">
    <source>
        <dbReference type="ARBA" id="ARBA00044249"/>
    </source>
</evidence>
<dbReference type="FunFam" id="3.30.470.20:FF:000001">
    <property type="entry name" value="Carbamoyl-phosphate synthase large chain"/>
    <property type="match status" value="1"/>
</dbReference>
<dbReference type="CDD" id="cd01423">
    <property type="entry name" value="MGS_CPS_I_III"/>
    <property type="match status" value="1"/>
</dbReference>
<dbReference type="InterPro" id="IPR036897">
    <property type="entry name" value="CarbamoylP_synth_lsu_oligo_sf"/>
</dbReference>
<feature type="domain" description="ATP-grasp" evidence="22">
    <location>
        <begin position="909"/>
        <end position="1106"/>
    </location>
</feature>
<comment type="catalytic activity">
    <reaction evidence="19">
        <text>hydrogencarbonate + L-glutamine + 2 ATP + H2O = carbamoyl phosphate + L-glutamate + 2 ADP + phosphate + 2 H(+)</text>
        <dbReference type="Rhea" id="RHEA:18633"/>
        <dbReference type="ChEBI" id="CHEBI:15377"/>
        <dbReference type="ChEBI" id="CHEBI:15378"/>
        <dbReference type="ChEBI" id="CHEBI:17544"/>
        <dbReference type="ChEBI" id="CHEBI:29985"/>
        <dbReference type="ChEBI" id="CHEBI:30616"/>
        <dbReference type="ChEBI" id="CHEBI:43474"/>
        <dbReference type="ChEBI" id="CHEBI:58228"/>
        <dbReference type="ChEBI" id="CHEBI:58359"/>
        <dbReference type="ChEBI" id="CHEBI:456216"/>
        <dbReference type="EC" id="6.3.5.5"/>
    </reaction>
</comment>
<dbReference type="EMBL" id="AGUE01000010">
    <property type="protein sequence ID" value="EHL03360.1"/>
    <property type="molecule type" value="Genomic_DNA"/>
</dbReference>
<dbReference type="HOGENOM" id="CLU_000513_1_3_1"/>
<dbReference type="InterPro" id="IPR005483">
    <property type="entry name" value="CPSase_dom"/>
</dbReference>
<evidence type="ECO:0000256" key="21">
    <source>
        <dbReference type="PROSITE-ProRule" id="PRU00409"/>
    </source>
</evidence>
<dbReference type="Gene3D" id="3.40.50.20">
    <property type="match status" value="2"/>
</dbReference>
<dbReference type="NCBIfam" id="NF003671">
    <property type="entry name" value="PRK05294.1"/>
    <property type="match status" value="1"/>
</dbReference>
<dbReference type="GO" id="GO:0004087">
    <property type="term" value="F:carbamoyl-phosphate synthase (ammonia) activity"/>
    <property type="evidence" value="ECO:0007669"/>
    <property type="project" value="UniProtKB-EC"/>
</dbReference>
<dbReference type="InterPro" id="IPR013815">
    <property type="entry name" value="ATP_grasp_subdomain_1"/>
</dbReference>
<evidence type="ECO:0000256" key="17">
    <source>
        <dbReference type="ARBA" id="ARBA00044334"/>
    </source>
</evidence>
<evidence type="ECO:0000256" key="13">
    <source>
        <dbReference type="ARBA" id="ARBA00044031"/>
    </source>
</evidence>
<dbReference type="GO" id="GO:0005739">
    <property type="term" value="C:mitochondrion"/>
    <property type="evidence" value="ECO:0007669"/>
    <property type="project" value="UniProtKB-SubCell"/>
</dbReference>
<sequence length="1323" mass="146100">MALSIRAATRSTSSLRQFRTSAFAGRNFTTRSTARCLYPKTQATQTAPNAKAYLESGVIKGAKNPVDVKKVLVIGSGGLSIGQAGEFDYSGSQALKALKEAGVASVLINPNIATIQTAHVLSDEVYYLPVTPEYVTYVIERERPDGIFLTFGGQTALNLGVQMERMGIFERYGVKVLGTSIKTLETSEDRDLFAKALGEINIPIAQSIAVSTVDEALEAARGIGYPIIVRAAYALGGLGSGFANNEEELRNMSARSLTLSPQILVEKSLKGWKELEYEVVRDASNNCITVCNMENFDPLGIHTGDSIVVAPSQTLSDEEYHMLRSAAIKIVRHLGVVGECNVQYALQPDGLDYRVIEVNARLSRSSALASKATGYPLAYTAAKIGLGHTLPELPNAVTKTTTANFEPSLDYVVTKIPRWDLAKFQHVKRDIGSAMKSVGEVMAIGRTFEESIQKAIRQVDPRFIGFQGDKFDDLDYELANPTDRRWLAVGQAMLHENYTVDRIHDLTKIDKWFLHKLQNIVDCTHELEDIGSLFGVQKELMSKAKKLGFSDRQIAKAVGCSEDEVRARRKNFGITPFVKRIDTLAAEFPANTNYLYLVLIDTVVNPWYNRSYRFGRRPRTLFVGLSLRNTSLLCWAPLPSAGQVPITRLLFIALEAVFTYMFSAMSVTSRDNVMGHICPWDRATLEYDGICSHSCLKEGFPDNFKLTVEQLEADAVDKEKKRVELKAINANNYHHKQMETNYDEYMTAANARVAKSRALNPGRDAEHQARRIAENLEKKTYRCETTYNASTHDVTFDDHGTIVLGSGVYRIGSSVEFDWCAVSATLALREMGKKTVMINDVADKLYFEELSYERVMDIYELEAASGIVVSVGGQLPQNIALRLQETGGAKVLGTDPKDIDKAEDRQKFSEILDSIGVDQPAWKELTSVAEAEAFADEVSYPVLVRPSYVLSGAAMTVIRSKDELKDKLEAASNVSPDHPVVITKFIEGAQEIDVDAVGSKGELIIHAISEHVEQAGVHSGDATLVLPPASLDQTTMDRIKEIAAKVAKAWSITGPFNMQIIKADDLEGGLPALKVIECNLRASRSFPFVSKVLGLNFIDVATKALVGKNVPEPTDLMAVKRDYLATKVPQFSWTRLAGADPFLGVEMSSTGEIACFGKDLVEAYWASLQATMNFRMPEPGEGLLFGGDISKDSLTKIVNYLSPLGYKLYAAEKEVKQFLESSSEGSIEVEVIEFPTEDKRALREVFQKYDIRGVFNLAQARAKTVLDVDYVMRRNAVDFGVPLFMEPKTAELFAQCMSVKLPRKEGIPGEVRRWSDFIGGKPL</sequence>
<proteinExistence type="inferred from homology"/>
<dbReference type="FunFam" id="1.10.1030.10:FF:000001">
    <property type="entry name" value="Carbamoyl-phosphate synthase large chain"/>
    <property type="match status" value="1"/>
</dbReference>
<evidence type="ECO:0000256" key="8">
    <source>
        <dbReference type="ARBA" id="ARBA00022737"/>
    </source>
</evidence>
<dbReference type="InterPro" id="IPR058047">
    <property type="entry name" value="CPSase_preATP-grasp"/>
</dbReference>
<evidence type="ECO:0000256" key="3">
    <source>
        <dbReference type="ARBA" id="ARBA00005077"/>
    </source>
</evidence>
<dbReference type="GO" id="GO:0004088">
    <property type="term" value="F:carbamoyl-phosphate synthase (glutamine-hydrolyzing) activity"/>
    <property type="evidence" value="ECO:0007669"/>
    <property type="project" value="UniProtKB-EC"/>
</dbReference>
<dbReference type="PANTHER" id="PTHR11405">
    <property type="entry name" value="CARBAMOYLTRANSFERASE FAMILY MEMBER"/>
    <property type="match status" value="1"/>
</dbReference>
<dbReference type="Gene3D" id="1.10.1030.10">
    <property type="entry name" value="Carbamoyl-phosphate synthetase, large subunit oligomerisation domain"/>
    <property type="match status" value="1"/>
</dbReference>
<comment type="cofactor">
    <cofactor evidence="1">
        <name>Zn(2+)</name>
        <dbReference type="ChEBI" id="CHEBI:29105"/>
    </cofactor>
</comment>
<dbReference type="GO" id="GO:0046872">
    <property type="term" value="F:metal ion binding"/>
    <property type="evidence" value="ECO:0007669"/>
    <property type="project" value="UniProtKB-KW"/>
</dbReference>
<dbReference type="SUPFAM" id="SSF52440">
    <property type="entry name" value="PreATP-grasp domain"/>
    <property type="match status" value="2"/>
</dbReference>
<evidence type="ECO:0000256" key="11">
    <source>
        <dbReference type="ARBA" id="ARBA00023128"/>
    </source>
</evidence>
<keyword evidence="11" id="KW-0496">Mitochondrion</keyword>
<gene>
    <name evidence="24" type="ORF">M7I_0579</name>
</gene>
<comment type="pathway">
    <text evidence="3">Amino-acid biosynthesis; L-arginine biosynthesis; carbamoyl phosphate from bicarbonate: step 1/1.</text>
</comment>
<evidence type="ECO:0000259" key="22">
    <source>
        <dbReference type="PROSITE" id="PS50975"/>
    </source>
</evidence>
<dbReference type="Gene3D" id="3.40.50.1380">
    <property type="entry name" value="Methylglyoxal synthase-like domain"/>
    <property type="match status" value="1"/>
</dbReference>
<feature type="domain" description="MGS-like" evidence="23">
    <location>
        <begin position="1174"/>
        <end position="1323"/>
    </location>
</feature>
<dbReference type="FunFam" id="3.40.50.1380:FF:000015">
    <property type="entry name" value="Carbamoyl-phosphate synthase arginine-specific large chain"/>
    <property type="match status" value="1"/>
</dbReference>
<dbReference type="PROSITE" id="PS00866">
    <property type="entry name" value="CPSASE_1"/>
    <property type="match status" value="2"/>
</dbReference>
<dbReference type="InterPro" id="IPR011761">
    <property type="entry name" value="ATP-grasp"/>
</dbReference>
<dbReference type="InterPro" id="IPR005480">
    <property type="entry name" value="CPSase_lsu_oligo"/>
</dbReference>
<dbReference type="Gene3D" id="3.30.470.20">
    <property type="entry name" value="ATP-grasp fold, B domain"/>
    <property type="match status" value="2"/>
</dbReference>
<dbReference type="SUPFAM" id="SSF56059">
    <property type="entry name" value="Glutathione synthetase ATP-binding domain-like"/>
    <property type="match status" value="2"/>
</dbReference>
<dbReference type="PANTHER" id="PTHR11405:SF53">
    <property type="entry name" value="CARBAMOYL-PHOSPHATE SYNTHASE [AMMONIA], MITOCHONDRIAL"/>
    <property type="match status" value="1"/>
</dbReference>
<dbReference type="Pfam" id="PF02786">
    <property type="entry name" value="CPSase_L_D2"/>
    <property type="match status" value="2"/>
</dbReference>
<evidence type="ECO:0000313" key="25">
    <source>
        <dbReference type="Proteomes" id="UP000005446"/>
    </source>
</evidence>
<dbReference type="EC" id="6.3.5.5" evidence="5"/>
<dbReference type="PROSITE" id="PS50975">
    <property type="entry name" value="ATP_GRASP"/>
    <property type="match status" value="2"/>
</dbReference>
<keyword evidence="10 21" id="KW-0067">ATP-binding</keyword>
<organism evidence="24 25">
    <name type="scientific">Glarea lozoyensis (strain ATCC 74030 / MF5533)</name>
    <dbReference type="NCBI Taxonomy" id="1104152"/>
    <lineage>
        <taxon>Eukaryota</taxon>
        <taxon>Fungi</taxon>
        <taxon>Dikarya</taxon>
        <taxon>Ascomycota</taxon>
        <taxon>Pezizomycotina</taxon>
        <taxon>Leotiomycetes</taxon>
        <taxon>Helotiales</taxon>
        <taxon>Helotiaceae</taxon>
        <taxon>Glarea</taxon>
    </lineage>
</organism>
<dbReference type="FunFam" id="3.40.50.20:FF:000001">
    <property type="entry name" value="Carbamoyl-phosphate synthase large chain"/>
    <property type="match status" value="1"/>
</dbReference>
<evidence type="ECO:0000256" key="16">
    <source>
        <dbReference type="ARBA" id="ARBA00044318"/>
    </source>
</evidence>
<evidence type="ECO:0000256" key="10">
    <source>
        <dbReference type="ARBA" id="ARBA00022840"/>
    </source>
</evidence>
<dbReference type="PRINTS" id="PR00098">
    <property type="entry name" value="CPSASE"/>
</dbReference>
<evidence type="ECO:0000256" key="4">
    <source>
        <dbReference type="ARBA" id="ARBA00009799"/>
    </source>
</evidence>
<dbReference type="InterPro" id="IPR005479">
    <property type="entry name" value="CPAse_ATP-bd"/>
</dbReference>
<keyword evidence="8" id="KW-0677">Repeat</keyword>
<name>H0EDX0_GLAL7</name>
<comment type="subunit">
    <text evidence="13">Heterodimer composed of 2 chains; the small (or glutamine) chain promotes the hydrolysis of glutamine to ammonia, which is used by the large (or ammonia) chain to synthesize carbamoyl phosphate.</text>
</comment>
<dbReference type="PROSITE" id="PS51855">
    <property type="entry name" value="MGS"/>
    <property type="match status" value="1"/>
</dbReference>
<dbReference type="Pfam" id="PF02787">
    <property type="entry name" value="CPSase_L_D3"/>
    <property type="match status" value="1"/>
</dbReference>
<dbReference type="GO" id="GO:0006526">
    <property type="term" value="P:L-arginine biosynthetic process"/>
    <property type="evidence" value="ECO:0007669"/>
    <property type="project" value="UniProtKB-ARBA"/>
</dbReference>
<dbReference type="SMART" id="SM01096">
    <property type="entry name" value="CPSase_L_D3"/>
    <property type="match status" value="1"/>
</dbReference>
<dbReference type="InParanoid" id="H0EDX0"/>
<keyword evidence="6" id="KW-0436">Ligase</keyword>
<dbReference type="FunFam" id="3.30.470.20:FF:000004">
    <property type="entry name" value="Carbamoyl-phosphate synthase (glutamine-hydrolyzing)"/>
    <property type="match status" value="1"/>
</dbReference>
<evidence type="ECO:0000256" key="5">
    <source>
        <dbReference type="ARBA" id="ARBA00012738"/>
    </source>
</evidence>
<accession>H0EDX0</accession>
<comment type="subcellular location">
    <subcellularLocation>
        <location evidence="2">Mitochondrion</location>
    </subcellularLocation>
</comment>
<dbReference type="InterPro" id="IPR036914">
    <property type="entry name" value="MGS-like_dom_sf"/>
</dbReference>
<evidence type="ECO:0000256" key="1">
    <source>
        <dbReference type="ARBA" id="ARBA00001947"/>
    </source>
</evidence>
<dbReference type="FunCoup" id="H0EDX0">
    <property type="interactions" value="312"/>
</dbReference>
<comment type="caution">
    <text evidence="24">The sequence shown here is derived from an EMBL/GenBank/DDBJ whole genome shotgun (WGS) entry which is preliminary data.</text>
</comment>
<evidence type="ECO:0000256" key="14">
    <source>
        <dbReference type="ARBA" id="ARBA00044063"/>
    </source>
</evidence>
<evidence type="ECO:0000256" key="20">
    <source>
        <dbReference type="ARBA" id="ARBA00068891"/>
    </source>
</evidence>
<dbReference type="OrthoDB" id="1924069at2759"/>
<evidence type="ECO:0000256" key="2">
    <source>
        <dbReference type="ARBA" id="ARBA00004173"/>
    </source>
</evidence>
<comment type="catalytic activity">
    <reaction evidence="18">
        <text>hydrogencarbonate + NH4(+) + 2 ATP = carbamoyl phosphate + 2 ADP + phosphate + 2 H(+)</text>
        <dbReference type="Rhea" id="RHEA:18029"/>
        <dbReference type="ChEBI" id="CHEBI:15378"/>
        <dbReference type="ChEBI" id="CHEBI:17544"/>
        <dbReference type="ChEBI" id="CHEBI:28938"/>
        <dbReference type="ChEBI" id="CHEBI:30616"/>
        <dbReference type="ChEBI" id="CHEBI:43474"/>
        <dbReference type="ChEBI" id="CHEBI:58228"/>
        <dbReference type="ChEBI" id="CHEBI:456216"/>
        <dbReference type="EC" id="6.3.4.16"/>
    </reaction>
</comment>
<comment type="similarity">
    <text evidence="4">Belongs to the CarB family.</text>
</comment>
<keyword evidence="7" id="KW-0479">Metal-binding</keyword>
<evidence type="ECO:0000256" key="18">
    <source>
        <dbReference type="ARBA" id="ARBA00047359"/>
    </source>
</evidence>
<reference evidence="24 25" key="1">
    <citation type="journal article" date="2012" name="Eukaryot. Cell">
        <title>Genome sequence of the fungus Glarea lozoyensis: the first genome sequence of a species from the Helotiaceae family.</title>
        <authorList>
            <person name="Youssar L."/>
            <person name="Gruening B.A."/>
            <person name="Erxleben A."/>
            <person name="Guenther S."/>
            <person name="Huettel W."/>
        </authorList>
    </citation>
    <scope>NUCLEOTIDE SEQUENCE [LARGE SCALE GENOMIC DNA]</scope>
    <source>
        <strain evidence="25">ATCC 74030 / MF5533</strain>
    </source>
</reference>
<keyword evidence="9 21" id="KW-0547">Nucleotide-binding</keyword>
<evidence type="ECO:0000256" key="19">
    <source>
        <dbReference type="ARBA" id="ARBA00048816"/>
    </source>
</evidence>
<evidence type="ECO:0000256" key="12">
    <source>
        <dbReference type="ARBA" id="ARBA00023211"/>
    </source>
</evidence>
<dbReference type="Proteomes" id="UP000005446">
    <property type="component" value="Unassembled WGS sequence"/>
</dbReference>
<dbReference type="Gene3D" id="3.30.1490.20">
    <property type="entry name" value="ATP-grasp fold, A domain"/>
    <property type="match status" value="1"/>
</dbReference>